<dbReference type="Proteomes" id="UP000887458">
    <property type="component" value="Unassembled WGS sequence"/>
</dbReference>
<reference evidence="2 3" key="2">
    <citation type="journal article" date="2022" name="Mol. Biol. Evol.">
        <title>Comparative Genomics Reveals Insights into the Divergent Evolution of Astigmatic Mites and Household Pest Adaptations.</title>
        <authorList>
            <person name="Xiong Q."/>
            <person name="Wan A.T."/>
            <person name="Liu X."/>
            <person name="Fung C.S."/>
            <person name="Xiao X."/>
            <person name="Malainual N."/>
            <person name="Hou J."/>
            <person name="Wang L."/>
            <person name="Wang M."/>
            <person name="Yang K.Y."/>
            <person name="Cui Y."/>
            <person name="Leung E.L."/>
            <person name="Nong W."/>
            <person name="Shin S.K."/>
            <person name="Au S.W."/>
            <person name="Jeong K.Y."/>
            <person name="Chew F.T."/>
            <person name="Hui J.H."/>
            <person name="Leung T.F."/>
            <person name="Tungtrongchitr A."/>
            <person name="Zhong N."/>
            <person name="Liu Z."/>
            <person name="Tsui S.K."/>
        </authorList>
    </citation>
    <scope>NUCLEOTIDE SEQUENCE [LARGE SCALE GENOMIC DNA]</scope>
    <source>
        <strain evidence="2">Derp</strain>
    </source>
</reference>
<accession>A0ABQ8IUK4</accession>
<feature type="chain" id="PRO_5045985645" evidence="1">
    <location>
        <begin position="25"/>
        <end position="82"/>
    </location>
</feature>
<evidence type="ECO:0000313" key="2">
    <source>
        <dbReference type="EMBL" id="KAH9414004.1"/>
    </source>
</evidence>
<gene>
    <name evidence="2" type="ORF">DERP_012384</name>
</gene>
<dbReference type="EMBL" id="NJHN03000115">
    <property type="protein sequence ID" value="KAH9414004.1"/>
    <property type="molecule type" value="Genomic_DNA"/>
</dbReference>
<name>A0ABQ8IUK4_DERPT</name>
<sequence length="82" mass="9818">MADTWHSLFLLRGWSDFFWMWSWSTMDCIKFSTKFSSMLPTIKFVTQKKKKNELYPNRHQDNEDNEISVVYNNGRGIPVVHT</sequence>
<organism evidence="2 3">
    <name type="scientific">Dermatophagoides pteronyssinus</name>
    <name type="common">European house dust mite</name>
    <dbReference type="NCBI Taxonomy" id="6956"/>
    <lineage>
        <taxon>Eukaryota</taxon>
        <taxon>Metazoa</taxon>
        <taxon>Ecdysozoa</taxon>
        <taxon>Arthropoda</taxon>
        <taxon>Chelicerata</taxon>
        <taxon>Arachnida</taxon>
        <taxon>Acari</taxon>
        <taxon>Acariformes</taxon>
        <taxon>Sarcoptiformes</taxon>
        <taxon>Astigmata</taxon>
        <taxon>Psoroptidia</taxon>
        <taxon>Analgoidea</taxon>
        <taxon>Pyroglyphidae</taxon>
        <taxon>Dermatophagoidinae</taxon>
        <taxon>Dermatophagoides</taxon>
    </lineage>
</organism>
<evidence type="ECO:0000313" key="3">
    <source>
        <dbReference type="Proteomes" id="UP000887458"/>
    </source>
</evidence>
<evidence type="ECO:0000256" key="1">
    <source>
        <dbReference type="SAM" id="SignalP"/>
    </source>
</evidence>
<protein>
    <submittedName>
        <fullName evidence="2">Uncharacterized protein</fullName>
    </submittedName>
</protein>
<comment type="caution">
    <text evidence="2">The sequence shown here is derived from an EMBL/GenBank/DDBJ whole genome shotgun (WGS) entry which is preliminary data.</text>
</comment>
<feature type="signal peptide" evidence="1">
    <location>
        <begin position="1"/>
        <end position="24"/>
    </location>
</feature>
<reference evidence="2 3" key="1">
    <citation type="journal article" date="2018" name="J. Allergy Clin. Immunol.">
        <title>High-quality assembly of Dermatophagoides pteronyssinus genome and transcriptome reveals a wide range of novel allergens.</title>
        <authorList>
            <person name="Liu X.Y."/>
            <person name="Yang K.Y."/>
            <person name="Wang M.Q."/>
            <person name="Kwok J.S."/>
            <person name="Zeng X."/>
            <person name="Yang Z."/>
            <person name="Xiao X.J."/>
            <person name="Lau C.P."/>
            <person name="Li Y."/>
            <person name="Huang Z.M."/>
            <person name="Ba J.G."/>
            <person name="Yim A.K."/>
            <person name="Ouyang C.Y."/>
            <person name="Ngai S.M."/>
            <person name="Chan T.F."/>
            <person name="Leung E.L."/>
            <person name="Liu L."/>
            <person name="Liu Z.G."/>
            <person name="Tsui S.K."/>
        </authorList>
    </citation>
    <scope>NUCLEOTIDE SEQUENCE [LARGE SCALE GENOMIC DNA]</scope>
    <source>
        <strain evidence="2">Derp</strain>
    </source>
</reference>
<keyword evidence="1" id="KW-0732">Signal</keyword>
<proteinExistence type="predicted"/>
<keyword evidence="3" id="KW-1185">Reference proteome</keyword>